<gene>
    <name evidence="1" type="primary">ORF218439</name>
</gene>
<dbReference type="Gene3D" id="2.130.10.10">
    <property type="entry name" value="YVTN repeat-like/Quinoprotein amine dehydrogenase"/>
    <property type="match status" value="1"/>
</dbReference>
<proteinExistence type="predicted"/>
<dbReference type="AlphaFoldDB" id="A0A0B7BZG4"/>
<dbReference type="EMBL" id="HACG01051461">
    <property type="protein sequence ID" value="CEK98332.1"/>
    <property type="molecule type" value="Transcribed_RNA"/>
</dbReference>
<sequence length="100" mass="11442">NAAEQQRVLYVSVSWSKPEAILEDIPAMSSRKLKDFTLAFKESLKFTSTSFSFEGQQRPQFPVRYIYGFSSENFSYMLTVQKQTPGADNVPYQSVLVRVC</sequence>
<feature type="non-terminal residue" evidence="1">
    <location>
        <position position="100"/>
    </location>
</feature>
<name>A0A0B7BZG4_9EUPU</name>
<organism evidence="1">
    <name type="scientific">Arion vulgaris</name>
    <dbReference type="NCBI Taxonomy" id="1028688"/>
    <lineage>
        <taxon>Eukaryota</taxon>
        <taxon>Metazoa</taxon>
        <taxon>Spiralia</taxon>
        <taxon>Lophotrochozoa</taxon>
        <taxon>Mollusca</taxon>
        <taxon>Gastropoda</taxon>
        <taxon>Heterobranchia</taxon>
        <taxon>Euthyneura</taxon>
        <taxon>Panpulmonata</taxon>
        <taxon>Eupulmonata</taxon>
        <taxon>Stylommatophora</taxon>
        <taxon>Helicina</taxon>
        <taxon>Arionoidea</taxon>
        <taxon>Arionidae</taxon>
        <taxon>Arion</taxon>
    </lineage>
</organism>
<reference evidence="1" key="1">
    <citation type="submission" date="2014-12" db="EMBL/GenBank/DDBJ databases">
        <title>Insight into the proteome of Arion vulgaris.</title>
        <authorList>
            <person name="Aradska J."/>
            <person name="Bulat T."/>
            <person name="Smidak R."/>
            <person name="Sarate P."/>
            <person name="Gangsoo J."/>
            <person name="Sialana F."/>
            <person name="Bilban M."/>
            <person name="Lubec G."/>
        </authorList>
    </citation>
    <scope>NUCLEOTIDE SEQUENCE</scope>
    <source>
        <tissue evidence="1">Skin</tissue>
    </source>
</reference>
<evidence type="ECO:0000313" key="1">
    <source>
        <dbReference type="EMBL" id="CEK98332.1"/>
    </source>
</evidence>
<protein>
    <submittedName>
        <fullName evidence="1">Uncharacterized protein</fullName>
    </submittedName>
</protein>
<dbReference type="InterPro" id="IPR036352">
    <property type="entry name" value="Semap_dom_sf"/>
</dbReference>
<feature type="non-terminal residue" evidence="1">
    <location>
        <position position="1"/>
    </location>
</feature>
<dbReference type="SUPFAM" id="SSF101912">
    <property type="entry name" value="Sema domain"/>
    <property type="match status" value="1"/>
</dbReference>
<dbReference type="InterPro" id="IPR015943">
    <property type="entry name" value="WD40/YVTN_repeat-like_dom_sf"/>
</dbReference>
<accession>A0A0B7BZG4</accession>